<dbReference type="InterPro" id="IPR012933">
    <property type="entry name" value="HicA_mRNA_interferase"/>
</dbReference>
<evidence type="ECO:0000313" key="9">
    <source>
        <dbReference type="Proteomes" id="UP001302329"/>
    </source>
</evidence>
<name>A0ABU5SY95_9CYAN</name>
<protein>
    <submittedName>
        <fullName evidence="8">Type II toxin-antitoxin system HicA family toxin</fullName>
    </submittedName>
</protein>
<dbReference type="Proteomes" id="UP001302329">
    <property type="component" value="Unassembled WGS sequence"/>
</dbReference>
<evidence type="ECO:0000256" key="7">
    <source>
        <dbReference type="ARBA" id="ARBA00023016"/>
    </source>
</evidence>
<comment type="caution">
    <text evidence="8">The sequence shown here is derived from an EMBL/GenBank/DDBJ whole genome shotgun (WGS) entry which is preliminary data.</text>
</comment>
<sequence length="70" mass="7949">MSNWPSAKAKRVLAALQSIGWRVKRQSGSHKTLEHADYPDYIFAFHDGEEIGPRMMSRIAKHTGLQPDDL</sequence>
<dbReference type="Pfam" id="PF07927">
    <property type="entry name" value="HicA_toxin"/>
    <property type="match status" value="1"/>
</dbReference>
<keyword evidence="6" id="KW-0694">RNA-binding</keyword>
<comment type="similarity">
    <text evidence="1">Belongs to the HicA mRNA interferase family.</text>
</comment>
<keyword evidence="9" id="KW-1185">Reference proteome</keyword>
<dbReference type="RefSeq" id="WP_323357447.1">
    <property type="nucleotide sequence ID" value="NZ_JAYGHY010000051.1"/>
</dbReference>
<evidence type="ECO:0000256" key="1">
    <source>
        <dbReference type="ARBA" id="ARBA00006620"/>
    </source>
</evidence>
<evidence type="ECO:0000256" key="6">
    <source>
        <dbReference type="ARBA" id="ARBA00022884"/>
    </source>
</evidence>
<gene>
    <name evidence="8" type="ORF">VB739_12920</name>
</gene>
<evidence type="ECO:0000256" key="4">
    <source>
        <dbReference type="ARBA" id="ARBA00022759"/>
    </source>
</evidence>
<keyword evidence="7" id="KW-0346">Stress response</keyword>
<organism evidence="8 9">
    <name type="scientific">Cyanobium gracile UHCC 0281</name>
    <dbReference type="NCBI Taxonomy" id="3110309"/>
    <lineage>
        <taxon>Bacteria</taxon>
        <taxon>Bacillati</taxon>
        <taxon>Cyanobacteriota</taxon>
        <taxon>Cyanophyceae</taxon>
        <taxon>Synechococcales</taxon>
        <taxon>Prochlorococcaceae</taxon>
        <taxon>Cyanobium</taxon>
    </lineage>
</organism>
<keyword evidence="2" id="KW-1277">Toxin-antitoxin system</keyword>
<evidence type="ECO:0000256" key="3">
    <source>
        <dbReference type="ARBA" id="ARBA00022722"/>
    </source>
</evidence>
<accession>A0ABU5SY95</accession>
<keyword evidence="5" id="KW-0378">Hydrolase</keyword>
<evidence type="ECO:0000256" key="2">
    <source>
        <dbReference type="ARBA" id="ARBA00022649"/>
    </source>
</evidence>
<dbReference type="SUPFAM" id="SSF54786">
    <property type="entry name" value="YcfA/nrd intein domain"/>
    <property type="match status" value="1"/>
</dbReference>
<dbReference type="InterPro" id="IPR038570">
    <property type="entry name" value="HicA_sf"/>
</dbReference>
<evidence type="ECO:0000256" key="5">
    <source>
        <dbReference type="ARBA" id="ARBA00022801"/>
    </source>
</evidence>
<keyword evidence="3" id="KW-0540">Nuclease</keyword>
<reference evidence="8 9" key="1">
    <citation type="submission" date="2023-12" db="EMBL/GenBank/DDBJ databases">
        <title>Baltic Sea Cyanobacteria.</title>
        <authorList>
            <person name="Delbaje E."/>
            <person name="Fewer D.P."/>
            <person name="Shishido T.K."/>
        </authorList>
    </citation>
    <scope>NUCLEOTIDE SEQUENCE [LARGE SCALE GENOMIC DNA]</scope>
    <source>
        <strain evidence="8 9">UHCC 0281</strain>
    </source>
</reference>
<dbReference type="Gene3D" id="3.30.920.30">
    <property type="entry name" value="Hypothetical protein"/>
    <property type="match status" value="1"/>
</dbReference>
<dbReference type="EMBL" id="JAYGHY010000051">
    <property type="protein sequence ID" value="MEA5443461.1"/>
    <property type="molecule type" value="Genomic_DNA"/>
</dbReference>
<proteinExistence type="inferred from homology"/>
<evidence type="ECO:0000313" key="8">
    <source>
        <dbReference type="EMBL" id="MEA5443461.1"/>
    </source>
</evidence>
<keyword evidence="4" id="KW-0255">Endonuclease</keyword>